<dbReference type="Pfam" id="PF06246">
    <property type="entry name" value="Isy1"/>
    <property type="match status" value="1"/>
</dbReference>
<keyword evidence="8 14" id="KW-0812">Transmembrane</keyword>
<protein>
    <recommendedName>
        <fullName evidence="15">Fringe-like glycosyltransferase domain-containing protein</fullName>
    </recommendedName>
</protein>
<keyword evidence="13" id="KW-0539">Nucleus</keyword>
<evidence type="ECO:0000256" key="1">
    <source>
        <dbReference type="ARBA" id="ARBA00004123"/>
    </source>
</evidence>
<comment type="similarity">
    <text evidence="5">Belongs to the EMC6 family.</text>
</comment>
<dbReference type="Gene3D" id="3.90.550.50">
    <property type="match status" value="1"/>
</dbReference>
<evidence type="ECO:0000256" key="9">
    <source>
        <dbReference type="ARBA" id="ARBA00022824"/>
    </source>
</evidence>
<evidence type="ECO:0000256" key="10">
    <source>
        <dbReference type="ARBA" id="ARBA00022968"/>
    </source>
</evidence>
<evidence type="ECO:0000256" key="3">
    <source>
        <dbReference type="ARBA" id="ARBA00004606"/>
    </source>
</evidence>
<reference evidence="16 18" key="1">
    <citation type="journal article" date="2014" name="Nat. Genet.">
        <title>Genome and transcriptome of the porcine whipworm Trichuris suis.</title>
        <authorList>
            <person name="Jex A.R."/>
            <person name="Nejsum P."/>
            <person name="Schwarz E.M."/>
            <person name="Hu L."/>
            <person name="Young N.D."/>
            <person name="Hall R.S."/>
            <person name="Korhonen P.K."/>
            <person name="Liao S."/>
            <person name="Thamsborg S."/>
            <person name="Xia J."/>
            <person name="Xu P."/>
            <person name="Wang S."/>
            <person name="Scheerlinck J.P."/>
            <person name="Hofmann A."/>
            <person name="Sternberg P.W."/>
            <person name="Wang J."/>
            <person name="Gasser R.B."/>
        </authorList>
    </citation>
    <scope>NUCLEOTIDE SEQUENCE [LARGE SCALE GENOMIC DNA]</scope>
    <source>
        <strain evidence="17">DCEP-RM93F</strain>
        <strain evidence="16">DCEP-RM93M</strain>
    </source>
</reference>
<comment type="subcellular location">
    <subcellularLocation>
        <location evidence="2">Endoplasmic reticulum membrane</location>
        <topology evidence="2">Multi-pass membrane protein</topology>
    </subcellularLocation>
    <subcellularLocation>
        <location evidence="3">Membrane</location>
        <topology evidence="3">Single-pass type II membrane protein</topology>
    </subcellularLocation>
    <subcellularLocation>
        <location evidence="1">Nucleus</location>
    </subcellularLocation>
</comment>
<dbReference type="PANTHER" id="PTHR13021">
    <property type="entry name" value="PRE-MRNA-SPLICING FACTOR ISY1"/>
    <property type="match status" value="1"/>
</dbReference>
<evidence type="ECO:0000256" key="7">
    <source>
        <dbReference type="ARBA" id="ARBA00022679"/>
    </source>
</evidence>
<sequence>MARNAEKAMTALARWRRMKMEEERGPIARRPALASECNDLRRAERWRMDVIREIARKIAQIQNPGLGEFKIRDLNDEINKLLKTKYHWEVRICELGGPDYKRIAPKMLDREGREVPGNRGYKYFGAAKDLPGIRELFEKPDVEETKAKKRQVLHHLDASYYGYLDEDDGVILPLEKEQEMEAVAKAVQDWKDQKESPFDTFGEEEGIHLYEDSFDTTVQAEDYLNEGPSAPVESQDAGRRTYEGLIPQVEVPMQKDIEEALLNRKKKELLEKYLARNSDIPCKVNMLFLINCSEHLRCCFQMVLFTATYATVLPDHFNRISFDLAQNVDKFFAQCWSSMSVSSSPSLTTTELWKRAITPNADWSQKDDLLDAIYWLKQLVSAILGVLWGTLPLRGALAIAIYFLACSCISHLYVTSFQRVDEEWIGGLAEVIKEGFSTAFATFLVPVKMVSVLVILIALSFAVASCSSELDCCASHSCRFSRRDRLMGSMAPTRVAHFLGHSLKDDGPTIVHHFYREGQPLLYPNFRAGFALSRTAFLNLVSYLKNEWMPKTAFTIDAQFELALIARSIGLELTDVPNFCTSFMRPDCVTQHYRKVGGCTASGADFKDVIFAVRTWHQNHNTRVKILKDTWAKGEELRLFFFSDVEDPSIPTIKLKTENTKVGHCAKTMEILSFFERYAREKSAFTWLVLSDDDTLLNAGNLLKLLECFDSSMAIHVGQRYGFNFDRHGNTGYDYITFGGGSVFSTSAIRNFVSACKCPQDDSPDDMFLGSCASMANVDLVHSSQFHQNRPYDYNSELLEKDSTVSFHSFWSMDPIEAYRTYLVTESTSNDTANERESESDKSIIIPLAKGDSTVEHGAEL</sequence>
<evidence type="ECO:0000256" key="8">
    <source>
        <dbReference type="ARBA" id="ARBA00022692"/>
    </source>
</evidence>
<dbReference type="InterPro" id="IPR029012">
    <property type="entry name" value="Helix_hairpin_bin_sf"/>
</dbReference>
<evidence type="ECO:0000256" key="11">
    <source>
        <dbReference type="ARBA" id="ARBA00022989"/>
    </source>
</evidence>
<dbReference type="GO" id="GO:0000350">
    <property type="term" value="P:generation of catalytic spliceosome for second transesterification step"/>
    <property type="evidence" value="ECO:0007669"/>
    <property type="project" value="InterPro"/>
</dbReference>
<dbReference type="InterPro" id="IPR003378">
    <property type="entry name" value="Fringe-like_glycosylTrfase"/>
</dbReference>
<feature type="domain" description="Fringe-like glycosyltransferase" evidence="15">
    <location>
        <begin position="606"/>
        <end position="813"/>
    </location>
</feature>
<comment type="similarity">
    <text evidence="4">Belongs to the ISY1 family.</text>
</comment>
<accession>A0A085M8V9</accession>
<dbReference type="GO" id="GO:0016757">
    <property type="term" value="F:glycosyltransferase activity"/>
    <property type="evidence" value="ECO:0007669"/>
    <property type="project" value="UniProtKB-KW"/>
</dbReference>
<dbReference type="Proteomes" id="UP000030764">
    <property type="component" value="Unassembled WGS sequence"/>
</dbReference>
<keyword evidence="12 14" id="KW-0472">Membrane</keyword>
<feature type="transmembrane region" description="Helical" evidence="14">
    <location>
        <begin position="436"/>
        <end position="463"/>
    </location>
</feature>
<dbReference type="SUPFAM" id="SSF140102">
    <property type="entry name" value="ISY1 domain-like"/>
    <property type="match status" value="1"/>
</dbReference>
<dbReference type="GO" id="GO:0005789">
    <property type="term" value="C:endoplasmic reticulum membrane"/>
    <property type="evidence" value="ECO:0007669"/>
    <property type="project" value="UniProtKB-SubCell"/>
</dbReference>
<evidence type="ECO:0000313" key="16">
    <source>
        <dbReference type="EMBL" id="KFD53655.1"/>
    </source>
</evidence>
<evidence type="ECO:0000256" key="6">
    <source>
        <dbReference type="ARBA" id="ARBA00022676"/>
    </source>
</evidence>
<keyword evidence="6" id="KW-0328">Glycosyltransferase</keyword>
<keyword evidence="10" id="KW-0735">Signal-anchor</keyword>
<keyword evidence="18" id="KW-1185">Reference proteome</keyword>
<dbReference type="GO" id="GO:0005634">
    <property type="term" value="C:nucleus"/>
    <property type="evidence" value="ECO:0007669"/>
    <property type="project" value="UniProtKB-SubCell"/>
</dbReference>
<dbReference type="Pfam" id="PF07019">
    <property type="entry name" value="EMC6"/>
    <property type="match status" value="1"/>
</dbReference>
<evidence type="ECO:0000313" key="17">
    <source>
        <dbReference type="EMBL" id="KFD62648.1"/>
    </source>
</evidence>
<evidence type="ECO:0000259" key="15">
    <source>
        <dbReference type="Pfam" id="PF02434"/>
    </source>
</evidence>
<evidence type="ECO:0000256" key="14">
    <source>
        <dbReference type="SAM" id="Phobius"/>
    </source>
</evidence>
<keyword evidence="9" id="KW-0256">Endoplasmic reticulum</keyword>
<dbReference type="Gene3D" id="1.10.287.660">
    <property type="entry name" value="Helix hairpin bin"/>
    <property type="match status" value="1"/>
</dbReference>
<dbReference type="Proteomes" id="UP000030758">
    <property type="component" value="Unassembled WGS sequence"/>
</dbReference>
<dbReference type="InterPro" id="IPR029008">
    <property type="entry name" value="EMC6-like"/>
</dbReference>
<evidence type="ECO:0000256" key="4">
    <source>
        <dbReference type="ARBA" id="ARBA00007002"/>
    </source>
</evidence>
<dbReference type="EMBL" id="KL367591">
    <property type="protein sequence ID" value="KFD62648.1"/>
    <property type="molecule type" value="Genomic_DNA"/>
</dbReference>
<organism evidence="16 18">
    <name type="scientific">Trichuris suis</name>
    <name type="common">pig whipworm</name>
    <dbReference type="NCBI Taxonomy" id="68888"/>
    <lineage>
        <taxon>Eukaryota</taxon>
        <taxon>Metazoa</taxon>
        <taxon>Ecdysozoa</taxon>
        <taxon>Nematoda</taxon>
        <taxon>Enoplea</taxon>
        <taxon>Dorylaimia</taxon>
        <taxon>Trichinellida</taxon>
        <taxon>Trichuridae</taxon>
        <taxon>Trichuris</taxon>
    </lineage>
</organism>
<keyword evidence="11 14" id="KW-1133">Transmembrane helix</keyword>
<evidence type="ECO:0000256" key="12">
    <source>
        <dbReference type="ARBA" id="ARBA00023136"/>
    </source>
</evidence>
<dbReference type="EMBL" id="KL363215">
    <property type="protein sequence ID" value="KFD53655.1"/>
    <property type="molecule type" value="Genomic_DNA"/>
</dbReference>
<dbReference type="AlphaFoldDB" id="A0A085M8V9"/>
<evidence type="ECO:0000256" key="5">
    <source>
        <dbReference type="ARBA" id="ARBA00009436"/>
    </source>
</evidence>
<dbReference type="InterPro" id="IPR009360">
    <property type="entry name" value="Isy1"/>
</dbReference>
<gene>
    <name evidence="16" type="ORF">M513_05571</name>
    <name evidence="17" type="ORF">M514_05571</name>
</gene>
<name>A0A085M8V9_9BILA</name>
<dbReference type="FunFam" id="1.10.287.660:FF:000001">
    <property type="entry name" value="pre-mRNA-splicing factor ISY1 homolog"/>
    <property type="match status" value="1"/>
</dbReference>
<evidence type="ECO:0000256" key="13">
    <source>
        <dbReference type="ARBA" id="ARBA00023242"/>
    </source>
</evidence>
<dbReference type="InterPro" id="IPR037200">
    <property type="entry name" value="Isy1_sf"/>
</dbReference>
<feature type="transmembrane region" description="Helical" evidence="14">
    <location>
        <begin position="397"/>
        <end position="415"/>
    </location>
</feature>
<evidence type="ECO:0000313" key="18">
    <source>
        <dbReference type="Proteomes" id="UP000030764"/>
    </source>
</evidence>
<proteinExistence type="inferred from homology"/>
<dbReference type="Pfam" id="PF02434">
    <property type="entry name" value="Fringe"/>
    <property type="match status" value="1"/>
</dbReference>
<evidence type="ECO:0000256" key="2">
    <source>
        <dbReference type="ARBA" id="ARBA00004477"/>
    </source>
</evidence>
<keyword evidence="7" id="KW-0808">Transferase</keyword>